<dbReference type="EMBL" id="BGPR01000602">
    <property type="protein sequence ID" value="GBM28084.1"/>
    <property type="molecule type" value="Genomic_DNA"/>
</dbReference>
<protein>
    <recommendedName>
        <fullName evidence="3">Endonuclease/exonuclease/phosphatase domain-containing protein</fullName>
    </recommendedName>
</protein>
<accession>A0A4Y2EJQ0</accession>
<comment type="caution">
    <text evidence="1">The sequence shown here is derived from an EMBL/GenBank/DDBJ whole genome shotgun (WGS) entry which is preliminary data.</text>
</comment>
<dbReference type="AlphaFoldDB" id="A0A4Y2EJQ0"/>
<dbReference type="OrthoDB" id="6630759at2759"/>
<evidence type="ECO:0000313" key="1">
    <source>
        <dbReference type="EMBL" id="GBM28084.1"/>
    </source>
</evidence>
<sequence length="123" mass="13751">MDTTDFLVQYQHQSRSLPPSHIISHSQNQNLNTSQFSLLNSTNFPWSCSSSSPDPLRIPQINLGKGKVVTANLPKEAKTHKIDLILVKEPYSKGSKILGSPKPWNQWLSETGKAGPDPIHQFF</sequence>
<proteinExistence type="predicted"/>
<gene>
    <name evidence="1" type="ORF">AVEN_66568_1</name>
</gene>
<name>A0A4Y2EJQ0_ARAVE</name>
<evidence type="ECO:0008006" key="3">
    <source>
        <dbReference type="Google" id="ProtNLM"/>
    </source>
</evidence>
<keyword evidence="2" id="KW-1185">Reference proteome</keyword>
<dbReference type="Proteomes" id="UP000499080">
    <property type="component" value="Unassembled WGS sequence"/>
</dbReference>
<reference evidence="1 2" key="1">
    <citation type="journal article" date="2019" name="Sci. Rep.">
        <title>Orb-weaving spider Araneus ventricosus genome elucidates the spidroin gene catalogue.</title>
        <authorList>
            <person name="Kono N."/>
            <person name="Nakamura H."/>
            <person name="Ohtoshi R."/>
            <person name="Moran D.A.P."/>
            <person name="Shinohara A."/>
            <person name="Yoshida Y."/>
            <person name="Fujiwara M."/>
            <person name="Mori M."/>
            <person name="Tomita M."/>
            <person name="Arakawa K."/>
        </authorList>
    </citation>
    <scope>NUCLEOTIDE SEQUENCE [LARGE SCALE GENOMIC DNA]</scope>
</reference>
<organism evidence="1 2">
    <name type="scientific">Araneus ventricosus</name>
    <name type="common">Orbweaver spider</name>
    <name type="synonym">Epeira ventricosa</name>
    <dbReference type="NCBI Taxonomy" id="182803"/>
    <lineage>
        <taxon>Eukaryota</taxon>
        <taxon>Metazoa</taxon>
        <taxon>Ecdysozoa</taxon>
        <taxon>Arthropoda</taxon>
        <taxon>Chelicerata</taxon>
        <taxon>Arachnida</taxon>
        <taxon>Araneae</taxon>
        <taxon>Araneomorphae</taxon>
        <taxon>Entelegynae</taxon>
        <taxon>Araneoidea</taxon>
        <taxon>Araneidae</taxon>
        <taxon>Araneus</taxon>
    </lineage>
</organism>
<evidence type="ECO:0000313" key="2">
    <source>
        <dbReference type="Proteomes" id="UP000499080"/>
    </source>
</evidence>